<keyword evidence="3" id="KW-1185">Reference proteome</keyword>
<evidence type="ECO:0000313" key="2">
    <source>
        <dbReference type="EMBL" id="KAL2726142.1"/>
    </source>
</evidence>
<keyword evidence="1" id="KW-0812">Transmembrane</keyword>
<proteinExistence type="predicted"/>
<organism evidence="2 3">
    <name type="scientific">Vespula maculifrons</name>
    <name type="common">Eastern yellow jacket</name>
    <name type="synonym">Wasp</name>
    <dbReference type="NCBI Taxonomy" id="7453"/>
    <lineage>
        <taxon>Eukaryota</taxon>
        <taxon>Metazoa</taxon>
        <taxon>Ecdysozoa</taxon>
        <taxon>Arthropoda</taxon>
        <taxon>Hexapoda</taxon>
        <taxon>Insecta</taxon>
        <taxon>Pterygota</taxon>
        <taxon>Neoptera</taxon>
        <taxon>Endopterygota</taxon>
        <taxon>Hymenoptera</taxon>
        <taxon>Apocrita</taxon>
        <taxon>Aculeata</taxon>
        <taxon>Vespoidea</taxon>
        <taxon>Vespidae</taxon>
        <taxon>Vespinae</taxon>
        <taxon>Vespula</taxon>
    </lineage>
</organism>
<evidence type="ECO:0000256" key="1">
    <source>
        <dbReference type="SAM" id="Phobius"/>
    </source>
</evidence>
<feature type="transmembrane region" description="Helical" evidence="1">
    <location>
        <begin position="20"/>
        <end position="38"/>
    </location>
</feature>
<reference evidence="2 3" key="1">
    <citation type="journal article" date="2024" name="Ann. Entomol. Soc. Am.">
        <title>Genomic analyses of the southern and eastern yellowjacket wasps (Hymenoptera: Vespidae) reveal evolutionary signatures of social life.</title>
        <authorList>
            <person name="Catto M.A."/>
            <person name="Caine P.B."/>
            <person name="Orr S.E."/>
            <person name="Hunt B.G."/>
            <person name="Goodisman M.A.D."/>
        </authorList>
    </citation>
    <scope>NUCLEOTIDE SEQUENCE [LARGE SCALE GENOMIC DNA]</scope>
    <source>
        <strain evidence="2">232</strain>
        <tissue evidence="2">Head and thorax</tissue>
    </source>
</reference>
<protein>
    <submittedName>
        <fullName evidence="2">Uncharacterized protein</fullName>
    </submittedName>
</protein>
<dbReference type="AlphaFoldDB" id="A0ABD2B0R3"/>
<dbReference type="EMBL" id="JAYRBN010000109">
    <property type="protein sequence ID" value="KAL2726142.1"/>
    <property type="molecule type" value="Genomic_DNA"/>
</dbReference>
<sequence length="139" mass="14985">MPVPSTSTSTPTPLRRCRRLLVALVVVVVVVVAFVVVTESAGGGTCERGGSYVARSASSIEPTFVVRGHSTFLYARTRDIYIRVTCRLQYVSRSNTCTYKIEPNTYSERRTSRAGTNRLSAAVPAKAAKTAAVPVDADD</sequence>
<name>A0ABD2B0R3_VESMC</name>
<dbReference type="Proteomes" id="UP001607303">
    <property type="component" value="Unassembled WGS sequence"/>
</dbReference>
<comment type="caution">
    <text evidence="2">The sequence shown here is derived from an EMBL/GenBank/DDBJ whole genome shotgun (WGS) entry which is preliminary data.</text>
</comment>
<accession>A0ABD2B0R3</accession>
<gene>
    <name evidence="2" type="ORF">V1477_017956</name>
</gene>
<evidence type="ECO:0000313" key="3">
    <source>
        <dbReference type="Proteomes" id="UP001607303"/>
    </source>
</evidence>
<keyword evidence="1" id="KW-1133">Transmembrane helix</keyword>
<keyword evidence="1" id="KW-0472">Membrane</keyword>